<keyword evidence="5" id="KW-0540">Nuclease</keyword>
<feature type="domain" description="Type I restriction modification DNA specificity" evidence="4">
    <location>
        <begin position="231"/>
        <end position="408"/>
    </location>
</feature>
<dbReference type="GO" id="GO:0003677">
    <property type="term" value="F:DNA binding"/>
    <property type="evidence" value="ECO:0007669"/>
    <property type="project" value="UniProtKB-KW"/>
</dbReference>
<dbReference type="PANTHER" id="PTHR43140:SF1">
    <property type="entry name" value="TYPE I RESTRICTION ENZYME ECOKI SPECIFICITY SUBUNIT"/>
    <property type="match status" value="1"/>
</dbReference>
<dbReference type="InterPro" id="IPR000055">
    <property type="entry name" value="Restrct_endonuc_typeI_TRD"/>
</dbReference>
<dbReference type="Proteomes" id="UP000215738">
    <property type="component" value="Unassembled WGS sequence"/>
</dbReference>
<dbReference type="EMBL" id="UFSB01000001">
    <property type="protein sequence ID" value="SUU36760.1"/>
    <property type="molecule type" value="Genomic_DNA"/>
</dbReference>
<dbReference type="InterPro" id="IPR044946">
    <property type="entry name" value="Restrct_endonuc_typeI_TRD_sf"/>
</dbReference>
<name>A0A263HD48_9PAST</name>
<dbReference type="REBASE" id="378007">
    <property type="entry name" value="S.Ase10851I"/>
</dbReference>
<dbReference type="Proteomes" id="UP000254507">
    <property type="component" value="Unassembled WGS sequence"/>
</dbReference>
<evidence type="ECO:0000313" key="6">
    <source>
        <dbReference type="EMBL" id="SUU36760.1"/>
    </source>
</evidence>
<keyword evidence="5" id="KW-0255">Endonuclease</keyword>
<evidence type="ECO:0000256" key="1">
    <source>
        <dbReference type="ARBA" id="ARBA00010923"/>
    </source>
</evidence>
<evidence type="ECO:0000256" key="2">
    <source>
        <dbReference type="ARBA" id="ARBA00022747"/>
    </source>
</evidence>
<dbReference type="AlphaFoldDB" id="A0A263HD48"/>
<evidence type="ECO:0000313" key="7">
    <source>
        <dbReference type="Proteomes" id="UP000215738"/>
    </source>
</evidence>
<gene>
    <name evidence="5" type="ORF">CFY87_05800</name>
    <name evidence="6" type="ORF">NCTC10851_01335</name>
</gene>
<evidence type="ECO:0000259" key="4">
    <source>
        <dbReference type="Pfam" id="PF01420"/>
    </source>
</evidence>
<keyword evidence="7" id="KW-1185">Reference proteome</keyword>
<comment type="similarity">
    <text evidence="1">Belongs to the type-I restriction system S methylase family.</text>
</comment>
<reference evidence="5 7" key="1">
    <citation type="submission" date="2017-07" db="EMBL/GenBank/DDBJ databases">
        <title>Virulence factors identified in Actinobacillus seminis.</title>
        <authorList>
            <person name="Negrete-Abascal E."/>
            <person name="Vaca-Pacheco S."/>
            <person name="Montes-Garcia F."/>
            <person name="Leyto-Gil A.M."/>
            <person name="Fragoso-Garcia E."/>
            <person name="Carvente-Garcia R."/>
            <person name="Perez-Agueros S."/>
            <person name="Castelan-Sanchez H.G."/>
            <person name="Garcia-Molina A."/>
            <person name="Villamar T.E."/>
            <person name="Vazquez-Cruz C."/>
        </authorList>
    </citation>
    <scope>NUCLEOTIDE SEQUENCE [LARGE SCALE GENOMIC DNA]</scope>
    <source>
        <strain evidence="5 7">ATCC 15768</strain>
    </source>
</reference>
<dbReference type="Pfam" id="PF01420">
    <property type="entry name" value="Methylase_S"/>
    <property type="match status" value="2"/>
</dbReference>
<dbReference type="RefSeq" id="WP_094946302.1">
    <property type="nucleotide sequence ID" value="NZ_NLFK01000005.1"/>
</dbReference>
<dbReference type="GO" id="GO:0009307">
    <property type="term" value="P:DNA restriction-modification system"/>
    <property type="evidence" value="ECO:0007669"/>
    <property type="project" value="UniProtKB-KW"/>
</dbReference>
<dbReference type="EMBL" id="NLFK01000005">
    <property type="protein sequence ID" value="OZN24849.1"/>
    <property type="molecule type" value="Genomic_DNA"/>
</dbReference>
<dbReference type="SUPFAM" id="SSF116734">
    <property type="entry name" value="DNA methylase specificity domain"/>
    <property type="match status" value="2"/>
</dbReference>
<feature type="domain" description="Type I restriction modification DNA specificity" evidence="4">
    <location>
        <begin position="16"/>
        <end position="193"/>
    </location>
</feature>
<dbReference type="InterPro" id="IPR051212">
    <property type="entry name" value="Type-I_RE_S_subunit"/>
</dbReference>
<evidence type="ECO:0000256" key="3">
    <source>
        <dbReference type="ARBA" id="ARBA00023125"/>
    </source>
</evidence>
<dbReference type="PANTHER" id="PTHR43140">
    <property type="entry name" value="TYPE-1 RESTRICTION ENZYME ECOKI SPECIFICITY PROTEIN"/>
    <property type="match status" value="1"/>
</dbReference>
<evidence type="ECO:0000313" key="8">
    <source>
        <dbReference type="Proteomes" id="UP000254507"/>
    </source>
</evidence>
<dbReference type="OrthoDB" id="9798929at2"/>
<dbReference type="GO" id="GO:0004519">
    <property type="term" value="F:endonuclease activity"/>
    <property type="evidence" value="ECO:0007669"/>
    <property type="project" value="UniProtKB-KW"/>
</dbReference>
<proteinExistence type="inferred from homology"/>
<keyword evidence="5" id="KW-0378">Hydrolase</keyword>
<organism evidence="6 8">
    <name type="scientific">Actinobacillus seminis</name>
    <dbReference type="NCBI Taxonomy" id="722"/>
    <lineage>
        <taxon>Bacteria</taxon>
        <taxon>Pseudomonadati</taxon>
        <taxon>Pseudomonadota</taxon>
        <taxon>Gammaproteobacteria</taxon>
        <taxon>Pasteurellales</taxon>
        <taxon>Pasteurellaceae</taxon>
        <taxon>Actinobacillus</taxon>
    </lineage>
</organism>
<dbReference type="Gene3D" id="3.90.220.20">
    <property type="entry name" value="DNA methylase specificity domains"/>
    <property type="match status" value="2"/>
</dbReference>
<evidence type="ECO:0000313" key="5">
    <source>
        <dbReference type="EMBL" id="OZN24849.1"/>
    </source>
</evidence>
<dbReference type="CDD" id="cd17268">
    <property type="entry name" value="RMtype1_S_Ara36733I_TRD1-CR1_like"/>
    <property type="match status" value="1"/>
</dbReference>
<dbReference type="REBASE" id="245598">
    <property type="entry name" value="S.Ase15768ORF5810P"/>
</dbReference>
<accession>A0A263HD48</accession>
<protein>
    <submittedName>
        <fullName evidence="6">Putative type I restriction enzyme specificity protein</fullName>
    </submittedName>
    <submittedName>
        <fullName evidence="5">Restriction endonuclease subunit S</fullName>
    </submittedName>
</protein>
<keyword evidence="2" id="KW-0680">Restriction system</keyword>
<reference evidence="6 8" key="2">
    <citation type="submission" date="2018-06" db="EMBL/GenBank/DDBJ databases">
        <authorList>
            <consortium name="Pathogen Informatics"/>
            <person name="Doyle S."/>
        </authorList>
    </citation>
    <scope>NUCLEOTIDE SEQUENCE [LARGE SCALE GENOMIC DNA]</scope>
    <source>
        <strain evidence="6 8">NCTC10851</strain>
    </source>
</reference>
<keyword evidence="3" id="KW-0238">DNA-binding</keyword>
<dbReference type="InParanoid" id="A0A263HD48"/>
<sequence length="427" mass="48900">MSNRIIEKLLNGAAVEWKPLGEVCHSIKTGLNPRQFFTLNTPDATNYYVTIRELQNHKIIFTDKTDKLNDEALKLCNNRSNLEIGDILFSGTGTIGNVALIDKEPRNWNIKEGVYAIKPKKNIILPKFLLYLFEIDFIRKDFLSKSAGGTVKSVPMKELAKIIIPIPPLEIQEKIVKTLDKFTELEATLEAELALRKKQYQYYRENLLTFPQDLDRGYNEIAKALYHNTPVVFKALGEMGELIRGNGLQKKDFTETGVPAIHYGQIYTYYGTFADKTKSFVSAELAKKLKKAQKGDVLIAGVSENVEDVMKPLGWLGDDIVFSGDMFAFRPNKNLDTKYLTYLLQTEHFAKYKEKYALGTKVIRLNSANLLKYEIPVPELSEQQKIVNILDKFDSLTNSISEGLPKEIALRRKQYEYYREQLLDFPR</sequence>